<feature type="transmembrane region" description="Helical" evidence="1">
    <location>
        <begin position="159"/>
        <end position="180"/>
    </location>
</feature>
<gene>
    <name evidence="2" type="ORF">GCM10011574_40430</name>
</gene>
<keyword evidence="1" id="KW-1133">Transmembrane helix</keyword>
<reference evidence="2" key="1">
    <citation type="journal article" date="2014" name="Int. J. Syst. Evol. Microbiol.">
        <title>Complete genome sequence of Corynebacterium casei LMG S-19264T (=DSM 44701T), isolated from a smear-ripened cheese.</title>
        <authorList>
            <consortium name="US DOE Joint Genome Institute (JGI-PGF)"/>
            <person name="Walter F."/>
            <person name="Albersmeier A."/>
            <person name="Kalinowski J."/>
            <person name="Ruckert C."/>
        </authorList>
    </citation>
    <scope>NUCLEOTIDE SEQUENCE</scope>
    <source>
        <strain evidence="2">CGMCC 4.7138</strain>
    </source>
</reference>
<protein>
    <recommendedName>
        <fullName evidence="4">DUF4386 family protein</fullName>
    </recommendedName>
</protein>
<feature type="transmembrane region" description="Helical" evidence="1">
    <location>
        <begin position="130"/>
        <end position="152"/>
    </location>
</feature>
<accession>A0A8H9H4B9</accession>
<evidence type="ECO:0000313" key="2">
    <source>
        <dbReference type="EMBL" id="GGO17179.1"/>
    </source>
</evidence>
<reference evidence="2" key="2">
    <citation type="submission" date="2020-09" db="EMBL/GenBank/DDBJ databases">
        <authorList>
            <person name="Sun Q."/>
            <person name="Zhou Y."/>
        </authorList>
    </citation>
    <scope>NUCLEOTIDE SEQUENCE</scope>
    <source>
        <strain evidence="2">CGMCC 4.7138</strain>
    </source>
</reference>
<dbReference type="RefSeq" id="WP_142571396.1">
    <property type="nucleotide sequence ID" value="NZ_BMMN01000007.1"/>
</dbReference>
<feature type="transmembrane region" description="Helical" evidence="1">
    <location>
        <begin position="186"/>
        <end position="204"/>
    </location>
</feature>
<dbReference type="OrthoDB" id="5148077at2"/>
<evidence type="ECO:0000256" key="1">
    <source>
        <dbReference type="SAM" id="Phobius"/>
    </source>
</evidence>
<feature type="transmembrane region" description="Helical" evidence="1">
    <location>
        <begin position="80"/>
        <end position="106"/>
    </location>
</feature>
<keyword evidence="3" id="KW-1185">Reference proteome</keyword>
<evidence type="ECO:0008006" key="4">
    <source>
        <dbReference type="Google" id="ProtNLM"/>
    </source>
</evidence>
<dbReference type="Proteomes" id="UP000653480">
    <property type="component" value="Unassembled WGS sequence"/>
</dbReference>
<organism evidence="2 3">
    <name type="scientific">Microbispora bryophytorum</name>
    <dbReference type="NCBI Taxonomy" id="1460882"/>
    <lineage>
        <taxon>Bacteria</taxon>
        <taxon>Bacillati</taxon>
        <taxon>Actinomycetota</taxon>
        <taxon>Actinomycetes</taxon>
        <taxon>Streptosporangiales</taxon>
        <taxon>Streptosporangiaceae</taxon>
        <taxon>Microbispora</taxon>
    </lineage>
</organism>
<name>A0A8H9H4B9_9ACTN</name>
<feature type="transmembrane region" description="Helical" evidence="1">
    <location>
        <begin position="47"/>
        <end position="68"/>
    </location>
</feature>
<comment type="caution">
    <text evidence="2">The sequence shown here is derived from an EMBL/GenBank/DDBJ whole genome shotgun (WGS) entry which is preliminary data.</text>
</comment>
<keyword evidence="1" id="KW-0812">Transmembrane</keyword>
<dbReference type="EMBL" id="BMMN01000007">
    <property type="protein sequence ID" value="GGO17179.1"/>
    <property type="molecule type" value="Genomic_DNA"/>
</dbReference>
<evidence type="ECO:0000313" key="3">
    <source>
        <dbReference type="Proteomes" id="UP000653480"/>
    </source>
</evidence>
<sequence>MDIRATSRVAAAVSLIVGPLALAIPIGFTDEDAPIAAQLQDYANHPTLAMLSNIVILPLMAIIPAVVYAARLARRGAPNLAFVGGGLAALGWLAGFTTIGATQIALYQGSRLADQAGAAALIDKVNGDPIYGTLVGVFVLGHAIGMIVLGIGLWRSRSVALWVAALFIAYPVGHLVGHAISPVIDTLSGVLLLISGVAIAAKILRTSNQQWDLPAGEGVAPAESVAEVAA</sequence>
<dbReference type="AlphaFoldDB" id="A0A8H9H4B9"/>
<keyword evidence="1" id="KW-0472">Membrane</keyword>
<proteinExistence type="predicted"/>